<evidence type="ECO:0000313" key="1">
    <source>
        <dbReference type="EMBL" id="TDB64551.1"/>
    </source>
</evidence>
<dbReference type="EMBL" id="SMJU01000007">
    <property type="protein sequence ID" value="TDB64551.1"/>
    <property type="molecule type" value="Genomic_DNA"/>
</dbReference>
<sequence>MIIKKLSIFISLLFSFFLFFSANPHWGFWGHRRINRLAVYRLPPEMQLFFKKNIDYITENAVNPDRRRYAVVGEAERHFIDLDVYGDSAFQILPLYWNLACEKFGEDSLRKHGIVPWYIQTATFQLTEAMRSKNKKAILRIAADLGHYVADANVPLHTTKNYNGQLTGQLGIHAFWESRLPELFADDYDLWIGRAQYQEQPAKTIWKAVAHAHAALDSVLLFEKQLTEKFSPEQKYSYTQRNNILVRSYSTEFSTAYHQALAGQVERQMRAAVRLTGDLWYTSWVNAGQPDLSLLLSQEESEEDKKQAAAEAQGWFRRLLKVRTEADDETTD</sequence>
<gene>
    <name evidence="1" type="ORF">EZE20_12820</name>
</gene>
<dbReference type="InterPro" id="IPR008947">
    <property type="entry name" value="PLipase_C/P1_nuclease_dom_sf"/>
</dbReference>
<dbReference type="AlphaFoldDB" id="A0A4R4KDF6"/>
<organism evidence="1 2">
    <name type="scientific">Arundinibacter roseus</name>
    <dbReference type="NCBI Taxonomy" id="2070510"/>
    <lineage>
        <taxon>Bacteria</taxon>
        <taxon>Pseudomonadati</taxon>
        <taxon>Bacteroidota</taxon>
        <taxon>Cytophagia</taxon>
        <taxon>Cytophagales</taxon>
        <taxon>Spirosomataceae</taxon>
        <taxon>Arundinibacter</taxon>
    </lineage>
</organism>
<dbReference type="SUPFAM" id="SSF48537">
    <property type="entry name" value="Phospholipase C/P1 nuclease"/>
    <property type="match status" value="1"/>
</dbReference>
<accession>A0A4R4KDF6</accession>
<dbReference type="RefSeq" id="WP_132118209.1">
    <property type="nucleotide sequence ID" value="NZ_SMJU01000007.1"/>
</dbReference>
<dbReference type="Gene3D" id="1.10.575.10">
    <property type="entry name" value="P1 Nuclease"/>
    <property type="match status" value="1"/>
</dbReference>
<comment type="caution">
    <text evidence="1">The sequence shown here is derived from an EMBL/GenBank/DDBJ whole genome shotgun (WGS) entry which is preliminary data.</text>
</comment>
<dbReference type="GO" id="GO:0016788">
    <property type="term" value="F:hydrolase activity, acting on ester bonds"/>
    <property type="evidence" value="ECO:0007669"/>
    <property type="project" value="InterPro"/>
</dbReference>
<keyword evidence="2" id="KW-1185">Reference proteome</keyword>
<dbReference type="OrthoDB" id="267579at2"/>
<name>A0A4R4KDF6_9BACT</name>
<protein>
    <submittedName>
        <fullName evidence="1">Integrase</fullName>
    </submittedName>
</protein>
<dbReference type="CDD" id="cd10981">
    <property type="entry name" value="ZnPC_S1P1"/>
    <property type="match status" value="1"/>
</dbReference>
<reference evidence="1 2" key="1">
    <citation type="submission" date="2019-02" db="EMBL/GenBank/DDBJ databases">
        <title>Arundinibacter roseus gen. nov., sp. nov., a new member of the family Cytophagaceae.</title>
        <authorList>
            <person name="Szuroczki S."/>
            <person name="Khayer B."/>
            <person name="Sproer C."/>
            <person name="Toumi M."/>
            <person name="Szabo A."/>
            <person name="Felfoldi T."/>
            <person name="Schumann P."/>
            <person name="Toth E."/>
        </authorList>
    </citation>
    <scope>NUCLEOTIDE SEQUENCE [LARGE SCALE GENOMIC DNA]</scope>
    <source>
        <strain evidence="1 2">DMA-k-7a</strain>
    </source>
</reference>
<evidence type="ECO:0000313" key="2">
    <source>
        <dbReference type="Proteomes" id="UP000295706"/>
    </source>
</evidence>
<proteinExistence type="predicted"/>
<dbReference type="Proteomes" id="UP000295706">
    <property type="component" value="Unassembled WGS sequence"/>
</dbReference>